<sequence length="343" mass="37669">MQQHNRFRHQVRGGLPQDAPCLPPSSGPAVLPRRGSTRLPLGRGIGFAHLFPGGIVFWGGTWVEPETCWAGAGVWTGLSAVLCGLSGLVAHCFWYKNFSIKAFLVSSVVCVVLSVLALVLSIYAIVNRHKHFQALLDQIDQHSWFQPYDLHQEHRLTLNISANLLVGFFLELGLALWSSRVGWRGVQNPEYSASKRDGEEAELGVSPLPPQPGQQVPLAALYQLLQAHPEMLGNKGVEAGLMPPWMSGALGDHPTHHSMDYQERVNRFLSHHAIEDQNPGSNRPLSALLSEARDSSSTSTLSGGRYSPADTLPMPPPDQAPSAGLRRETVDREMQEKAFWLTS</sequence>
<keyword evidence="3 6" id="KW-1133">Transmembrane helix</keyword>
<evidence type="ECO:0000256" key="1">
    <source>
        <dbReference type="ARBA" id="ARBA00004141"/>
    </source>
</evidence>
<gene>
    <name evidence="7" type="ORF">GWK47_048984</name>
</gene>
<keyword evidence="2 6" id="KW-0812">Transmembrane</keyword>
<reference evidence="7" key="1">
    <citation type="submission" date="2020-07" db="EMBL/GenBank/DDBJ databases">
        <title>The High-quality genome of the commercially important snow crab, Chionoecetes opilio.</title>
        <authorList>
            <person name="Jeong J.-H."/>
            <person name="Ryu S."/>
        </authorList>
    </citation>
    <scope>NUCLEOTIDE SEQUENCE</scope>
    <source>
        <strain evidence="7">MADBK_172401_WGS</strain>
        <tissue evidence="7">Digestive gland</tissue>
    </source>
</reference>
<comment type="caution">
    <text evidence="7">The sequence shown here is derived from an EMBL/GenBank/DDBJ whole genome shotgun (WGS) entry which is preliminary data.</text>
</comment>
<dbReference type="AlphaFoldDB" id="A0A8J4YAH7"/>
<feature type="transmembrane region" description="Helical" evidence="6">
    <location>
        <begin position="41"/>
        <end position="60"/>
    </location>
</feature>
<evidence type="ECO:0000313" key="8">
    <source>
        <dbReference type="Proteomes" id="UP000770661"/>
    </source>
</evidence>
<feature type="transmembrane region" description="Helical" evidence="6">
    <location>
        <begin position="102"/>
        <end position="126"/>
    </location>
</feature>
<comment type="subcellular location">
    <subcellularLocation>
        <location evidence="1">Membrane</location>
        <topology evidence="1">Multi-pass membrane protein</topology>
    </subcellularLocation>
</comment>
<feature type="compositionally biased region" description="Basic and acidic residues" evidence="5">
    <location>
        <begin position="325"/>
        <end position="336"/>
    </location>
</feature>
<evidence type="ECO:0000256" key="5">
    <source>
        <dbReference type="SAM" id="MobiDB-lite"/>
    </source>
</evidence>
<feature type="compositionally biased region" description="Basic residues" evidence="5">
    <location>
        <begin position="1"/>
        <end position="11"/>
    </location>
</feature>
<protein>
    <submittedName>
        <fullName evidence="7">Uncharacterized protein</fullName>
    </submittedName>
</protein>
<keyword evidence="4 6" id="KW-0472">Membrane</keyword>
<dbReference type="GO" id="GO:0016020">
    <property type="term" value="C:membrane"/>
    <property type="evidence" value="ECO:0007669"/>
    <property type="project" value="UniProtKB-SubCell"/>
</dbReference>
<organism evidence="7 8">
    <name type="scientific">Chionoecetes opilio</name>
    <name type="common">Atlantic snow crab</name>
    <name type="synonym">Cancer opilio</name>
    <dbReference type="NCBI Taxonomy" id="41210"/>
    <lineage>
        <taxon>Eukaryota</taxon>
        <taxon>Metazoa</taxon>
        <taxon>Ecdysozoa</taxon>
        <taxon>Arthropoda</taxon>
        <taxon>Crustacea</taxon>
        <taxon>Multicrustacea</taxon>
        <taxon>Malacostraca</taxon>
        <taxon>Eumalacostraca</taxon>
        <taxon>Eucarida</taxon>
        <taxon>Decapoda</taxon>
        <taxon>Pleocyemata</taxon>
        <taxon>Brachyura</taxon>
        <taxon>Eubrachyura</taxon>
        <taxon>Majoidea</taxon>
        <taxon>Majidae</taxon>
        <taxon>Chionoecetes</taxon>
    </lineage>
</organism>
<evidence type="ECO:0000256" key="2">
    <source>
        <dbReference type="ARBA" id="ARBA00022692"/>
    </source>
</evidence>
<proteinExistence type="predicted"/>
<evidence type="ECO:0000313" key="7">
    <source>
        <dbReference type="EMBL" id="KAG0720186.1"/>
    </source>
</evidence>
<dbReference type="InterPro" id="IPR007237">
    <property type="entry name" value="CD20-like"/>
</dbReference>
<dbReference type="EMBL" id="JACEEZ010013288">
    <property type="protein sequence ID" value="KAG0720186.1"/>
    <property type="molecule type" value="Genomic_DNA"/>
</dbReference>
<feature type="region of interest" description="Disordered" evidence="5">
    <location>
        <begin position="290"/>
        <end position="343"/>
    </location>
</feature>
<accession>A0A8J4YAH7</accession>
<feature type="region of interest" description="Disordered" evidence="5">
    <location>
        <begin position="1"/>
        <end position="32"/>
    </location>
</feature>
<evidence type="ECO:0000256" key="6">
    <source>
        <dbReference type="SAM" id="Phobius"/>
    </source>
</evidence>
<dbReference type="Pfam" id="PF04103">
    <property type="entry name" value="CD20"/>
    <property type="match status" value="1"/>
</dbReference>
<dbReference type="OrthoDB" id="6377558at2759"/>
<feature type="transmembrane region" description="Helical" evidence="6">
    <location>
        <begin position="72"/>
        <end position="95"/>
    </location>
</feature>
<feature type="region of interest" description="Disordered" evidence="5">
    <location>
        <begin position="191"/>
        <end position="210"/>
    </location>
</feature>
<keyword evidence="8" id="KW-1185">Reference proteome</keyword>
<dbReference type="Proteomes" id="UP000770661">
    <property type="component" value="Unassembled WGS sequence"/>
</dbReference>
<evidence type="ECO:0000256" key="4">
    <source>
        <dbReference type="ARBA" id="ARBA00023136"/>
    </source>
</evidence>
<evidence type="ECO:0000256" key="3">
    <source>
        <dbReference type="ARBA" id="ARBA00022989"/>
    </source>
</evidence>
<name>A0A8J4YAH7_CHIOP</name>